<accession>A0A9W6YCD2</accession>
<keyword evidence="3" id="KW-1185">Reference proteome</keyword>
<organism evidence="2 3">
    <name type="scientific">Phytophthora fragariaefolia</name>
    <dbReference type="NCBI Taxonomy" id="1490495"/>
    <lineage>
        <taxon>Eukaryota</taxon>
        <taxon>Sar</taxon>
        <taxon>Stramenopiles</taxon>
        <taxon>Oomycota</taxon>
        <taxon>Peronosporomycetes</taxon>
        <taxon>Peronosporales</taxon>
        <taxon>Peronosporaceae</taxon>
        <taxon>Phytophthora</taxon>
    </lineage>
</organism>
<dbReference type="AlphaFoldDB" id="A0A9W6YCD2"/>
<proteinExistence type="predicted"/>
<gene>
    <name evidence="2" type="ORF">Pfra01_002533100</name>
</gene>
<evidence type="ECO:0000313" key="2">
    <source>
        <dbReference type="EMBL" id="GMF58778.1"/>
    </source>
</evidence>
<dbReference type="Proteomes" id="UP001165121">
    <property type="component" value="Unassembled WGS sequence"/>
</dbReference>
<protein>
    <submittedName>
        <fullName evidence="2">Unnamed protein product</fullName>
    </submittedName>
</protein>
<feature type="region of interest" description="Disordered" evidence="1">
    <location>
        <begin position="155"/>
        <end position="177"/>
    </location>
</feature>
<dbReference type="EMBL" id="BSXT01004732">
    <property type="protein sequence ID" value="GMF58778.1"/>
    <property type="molecule type" value="Genomic_DNA"/>
</dbReference>
<reference evidence="2" key="1">
    <citation type="submission" date="2023-04" db="EMBL/GenBank/DDBJ databases">
        <title>Phytophthora fragariaefolia NBRC 109709.</title>
        <authorList>
            <person name="Ichikawa N."/>
            <person name="Sato H."/>
            <person name="Tonouchi N."/>
        </authorList>
    </citation>
    <scope>NUCLEOTIDE SEQUENCE</scope>
    <source>
        <strain evidence="2">NBRC 109709</strain>
    </source>
</reference>
<evidence type="ECO:0000313" key="3">
    <source>
        <dbReference type="Proteomes" id="UP001165121"/>
    </source>
</evidence>
<comment type="caution">
    <text evidence="2">The sequence shown here is derived from an EMBL/GenBank/DDBJ whole genome shotgun (WGS) entry which is preliminary data.</text>
</comment>
<evidence type="ECO:0000256" key="1">
    <source>
        <dbReference type="SAM" id="MobiDB-lite"/>
    </source>
</evidence>
<sequence>MVGSGVIMASVWRATGGAVGAQQILAGGLGRSLTSWLDYTWNLEGPSGYKSGKQSLDDGSSFQSRVRIAASGRLRPESGAPTSGVYLGFSIPIVRKGIKSPPSGHHIGLPSVLVALLVTRSTISTVKALSGPVAGTVRGADKICEAASCQTPFSQSGIDLDLGGSQEDGWPRPPSQK</sequence>
<name>A0A9W6YCD2_9STRA</name>